<keyword evidence="1" id="KW-0175">Coiled coil</keyword>
<dbReference type="Proteomes" id="UP000181951">
    <property type="component" value="Unassembled WGS sequence"/>
</dbReference>
<evidence type="ECO:0000256" key="1">
    <source>
        <dbReference type="SAM" id="Coils"/>
    </source>
</evidence>
<protein>
    <submittedName>
        <fullName evidence="2">Uncharacterized protein</fullName>
    </submittedName>
</protein>
<evidence type="ECO:0000313" key="2">
    <source>
        <dbReference type="EMBL" id="SEO76619.1"/>
    </source>
</evidence>
<dbReference type="EMBL" id="FODD01000041">
    <property type="protein sequence ID" value="SEO76619.1"/>
    <property type="molecule type" value="Genomic_DNA"/>
</dbReference>
<reference evidence="2 3" key="1">
    <citation type="submission" date="2016-10" db="EMBL/GenBank/DDBJ databases">
        <authorList>
            <person name="de Groot N.N."/>
        </authorList>
    </citation>
    <scope>NUCLEOTIDE SEQUENCE [LARGE SCALE GENOMIC DNA]</scope>
    <source>
        <strain evidence="2 3">CGMCC 4.2026</strain>
    </source>
</reference>
<dbReference type="AlphaFoldDB" id="A0A1H8SC44"/>
<evidence type="ECO:0000313" key="3">
    <source>
        <dbReference type="Proteomes" id="UP000181951"/>
    </source>
</evidence>
<keyword evidence="3" id="KW-1185">Reference proteome</keyword>
<feature type="coiled-coil region" evidence="1">
    <location>
        <begin position="18"/>
        <end position="48"/>
    </location>
</feature>
<proteinExistence type="predicted"/>
<accession>A0A1H8SC44</accession>
<organism evidence="2 3">
    <name type="scientific">Actinacidiphila rubida</name>
    <dbReference type="NCBI Taxonomy" id="310780"/>
    <lineage>
        <taxon>Bacteria</taxon>
        <taxon>Bacillati</taxon>
        <taxon>Actinomycetota</taxon>
        <taxon>Actinomycetes</taxon>
        <taxon>Kitasatosporales</taxon>
        <taxon>Streptomycetaceae</taxon>
        <taxon>Actinacidiphila</taxon>
    </lineage>
</organism>
<gene>
    <name evidence="2" type="ORF">SAMN05216267_104119</name>
</gene>
<name>A0A1H8SC44_9ACTN</name>
<dbReference type="STRING" id="310780.SAMN05216267_104119"/>
<sequence length="194" mass="22321">MGMFGTLIGSGLTGFLALRSERANQQALEQQEERQSRQRERLQELDLRLEHHRWRREHRKAIYEEFALKSQTARIAALDYHRSCLPGVPESVQREEIRLRGRMTYREALQTSYTVELQGPDEVAERVGDCIAGLRDLLTCAEEHEARAMAGPLDSADVLEMDEQITARFNDVQHVLRLFIRAGREALDRPTPPV</sequence>